<dbReference type="PROSITE" id="PS00513">
    <property type="entry name" value="ADENYLOSUCCIN_SYN_2"/>
    <property type="match status" value="1"/>
</dbReference>
<gene>
    <name evidence="8" type="primary">purA</name>
    <name evidence="11" type="ORF">B842_11530</name>
</gene>
<proteinExistence type="inferred from homology"/>
<feature type="binding site" evidence="8">
    <location>
        <position position="142"/>
    </location>
    <ligand>
        <name>IMP</name>
        <dbReference type="ChEBI" id="CHEBI:58053"/>
        <note>ligand shared between dimeric partners</note>
    </ligand>
</feature>
<dbReference type="RefSeq" id="WP_040086847.1">
    <property type="nucleotide sequence ID" value="NZ_BCSU01000001.1"/>
</dbReference>
<accession>A0A0B5DD44</accession>
<dbReference type="GO" id="GO:0046040">
    <property type="term" value="P:IMP metabolic process"/>
    <property type="evidence" value="ECO:0007669"/>
    <property type="project" value="TreeGrafter"/>
</dbReference>
<dbReference type="PANTHER" id="PTHR11846">
    <property type="entry name" value="ADENYLOSUCCINATE SYNTHETASE"/>
    <property type="match status" value="1"/>
</dbReference>
<dbReference type="InterPro" id="IPR042111">
    <property type="entry name" value="Adenylosuccinate_synth_dom3"/>
</dbReference>
<keyword evidence="5 8" id="KW-0658">Purine biosynthesis</keyword>
<evidence type="ECO:0000256" key="5">
    <source>
        <dbReference type="ARBA" id="ARBA00022755"/>
    </source>
</evidence>
<evidence type="ECO:0000256" key="3">
    <source>
        <dbReference type="ARBA" id="ARBA00022723"/>
    </source>
</evidence>
<dbReference type="STRING" id="1223515.B842_11530"/>
<comment type="cofactor">
    <cofactor evidence="8">
        <name>Mg(2+)</name>
        <dbReference type="ChEBI" id="CHEBI:18420"/>
    </cofactor>
    <text evidence="8">Binds 1 Mg(2+) ion per subunit.</text>
</comment>
<feature type="binding site" evidence="8">
    <location>
        <begin position="298"/>
        <end position="304"/>
    </location>
    <ligand>
        <name>substrate</name>
    </ligand>
</feature>
<name>A0A0B5DD44_9CORY</name>
<feature type="binding site" evidence="8">
    <location>
        <position position="13"/>
    </location>
    <ligand>
        <name>Mg(2+)</name>
        <dbReference type="ChEBI" id="CHEBI:18420"/>
    </ligand>
</feature>
<dbReference type="Gene3D" id="1.10.300.10">
    <property type="entry name" value="Adenylosuccinate Synthetase, subunit A, domain 2"/>
    <property type="match status" value="1"/>
</dbReference>
<dbReference type="GO" id="GO:0005737">
    <property type="term" value="C:cytoplasm"/>
    <property type="evidence" value="ECO:0007669"/>
    <property type="project" value="UniProtKB-SubCell"/>
</dbReference>
<feature type="binding site" evidence="8">
    <location>
        <position position="40"/>
    </location>
    <ligand>
        <name>Mg(2+)</name>
        <dbReference type="ChEBI" id="CHEBI:18420"/>
    </ligand>
</feature>
<feature type="binding site" evidence="8">
    <location>
        <begin position="40"/>
        <end position="42"/>
    </location>
    <ligand>
        <name>GTP</name>
        <dbReference type="ChEBI" id="CHEBI:37565"/>
    </ligand>
</feature>
<evidence type="ECO:0000256" key="8">
    <source>
        <dbReference type="HAMAP-Rule" id="MF_00011"/>
    </source>
</evidence>
<dbReference type="InterPro" id="IPR042109">
    <property type="entry name" value="Adenylosuccinate_synth_dom1"/>
</dbReference>
<dbReference type="EC" id="6.3.4.4" evidence="8 10"/>
<dbReference type="InterPro" id="IPR027417">
    <property type="entry name" value="P-loop_NTPase"/>
</dbReference>
<evidence type="ECO:0000256" key="1">
    <source>
        <dbReference type="ARBA" id="ARBA00011738"/>
    </source>
</evidence>
<dbReference type="FunFam" id="1.10.300.10:FF:000001">
    <property type="entry name" value="Adenylosuccinate synthetase"/>
    <property type="match status" value="1"/>
</dbReference>
<dbReference type="HAMAP" id="MF_00011">
    <property type="entry name" value="Adenylosucc_synth"/>
    <property type="match status" value="1"/>
</dbReference>
<dbReference type="GO" id="GO:0005525">
    <property type="term" value="F:GTP binding"/>
    <property type="evidence" value="ECO:0007669"/>
    <property type="project" value="UniProtKB-UniRule"/>
</dbReference>
<evidence type="ECO:0000256" key="6">
    <source>
        <dbReference type="ARBA" id="ARBA00022842"/>
    </source>
</evidence>
<feature type="binding site" evidence="8">
    <location>
        <begin position="412"/>
        <end position="414"/>
    </location>
    <ligand>
        <name>GTP</name>
        <dbReference type="ChEBI" id="CHEBI:37565"/>
    </ligand>
</feature>
<dbReference type="UniPathway" id="UPA00075">
    <property type="reaction ID" value="UER00335"/>
</dbReference>
<dbReference type="SMART" id="SM00788">
    <property type="entry name" value="Adenylsucc_synt"/>
    <property type="match status" value="1"/>
</dbReference>
<comment type="similarity">
    <text evidence="8 10">Belongs to the adenylosuccinate synthetase family.</text>
</comment>
<dbReference type="GO" id="GO:0004019">
    <property type="term" value="F:adenylosuccinate synthase activity"/>
    <property type="evidence" value="ECO:0007669"/>
    <property type="project" value="UniProtKB-UniRule"/>
</dbReference>
<evidence type="ECO:0000256" key="2">
    <source>
        <dbReference type="ARBA" id="ARBA00022598"/>
    </source>
</evidence>
<feature type="binding site" description="in other chain" evidence="8">
    <location>
        <position position="128"/>
    </location>
    <ligand>
        <name>IMP</name>
        <dbReference type="ChEBI" id="CHEBI:58053"/>
        <note>ligand shared between dimeric partners</note>
    </ligand>
</feature>
<comment type="pathway">
    <text evidence="8 10">Purine metabolism; AMP biosynthesis via de novo pathway; AMP from IMP: step 1/2.</text>
</comment>
<dbReference type="EMBL" id="CP005286">
    <property type="protein sequence ID" value="AJE34153.1"/>
    <property type="molecule type" value="Genomic_DNA"/>
</dbReference>
<keyword evidence="7 8" id="KW-0342">GTP-binding</keyword>
<feature type="binding site" description="in other chain" evidence="8">
    <location>
        <position position="238"/>
    </location>
    <ligand>
        <name>IMP</name>
        <dbReference type="ChEBI" id="CHEBI:58053"/>
        <note>ligand shared between dimeric partners</note>
    </ligand>
</feature>
<dbReference type="Gene3D" id="3.40.440.10">
    <property type="entry name" value="Adenylosuccinate Synthetase, subunit A, domain 1"/>
    <property type="match status" value="1"/>
</dbReference>
<keyword evidence="6 8" id="KW-0460">Magnesium</keyword>
<comment type="function">
    <text evidence="8">Plays an important role in the de novo pathway of purine nucleotide biosynthesis. Catalyzes the first committed step in the biosynthesis of AMP from IMP.</text>
</comment>
<feature type="binding site" description="in other chain" evidence="8">
    <location>
        <position position="302"/>
    </location>
    <ligand>
        <name>IMP</name>
        <dbReference type="ChEBI" id="CHEBI:58053"/>
        <note>ligand shared between dimeric partners</note>
    </ligand>
</feature>
<keyword evidence="12" id="KW-1185">Reference proteome</keyword>
<dbReference type="InterPro" id="IPR018220">
    <property type="entry name" value="Adenylosuccin_syn_GTP-bd"/>
</dbReference>
<feature type="binding site" description="in other chain" evidence="8">
    <location>
        <begin position="38"/>
        <end position="41"/>
    </location>
    <ligand>
        <name>IMP</name>
        <dbReference type="ChEBI" id="CHEBI:58053"/>
        <note>ligand shared between dimeric partners</note>
    </ligand>
</feature>
<feature type="active site" description="Proton acceptor" evidence="8">
    <location>
        <position position="13"/>
    </location>
</feature>
<dbReference type="FunFam" id="3.90.170.10:FF:000001">
    <property type="entry name" value="Adenylosuccinate synthetase"/>
    <property type="match status" value="1"/>
</dbReference>
<keyword evidence="2 8" id="KW-0436">Ligase</keyword>
<organism evidence="11 12">
    <name type="scientific">Corynebacterium humireducens NBRC 106098 = DSM 45392</name>
    <dbReference type="NCBI Taxonomy" id="1223515"/>
    <lineage>
        <taxon>Bacteria</taxon>
        <taxon>Bacillati</taxon>
        <taxon>Actinomycetota</taxon>
        <taxon>Actinomycetes</taxon>
        <taxon>Mycobacteriales</taxon>
        <taxon>Corynebacteriaceae</taxon>
        <taxon>Corynebacterium</taxon>
    </lineage>
</organism>
<dbReference type="NCBIfam" id="NF002223">
    <property type="entry name" value="PRK01117.1"/>
    <property type="match status" value="1"/>
</dbReference>
<dbReference type="CDD" id="cd03108">
    <property type="entry name" value="AdSS"/>
    <property type="match status" value="1"/>
</dbReference>
<feature type="binding site" evidence="8">
    <location>
        <position position="304"/>
    </location>
    <ligand>
        <name>GTP</name>
        <dbReference type="ChEBI" id="CHEBI:37565"/>
    </ligand>
</feature>
<feature type="active site" description="Proton donor" evidence="8">
    <location>
        <position position="41"/>
    </location>
</feature>
<dbReference type="Pfam" id="PF00709">
    <property type="entry name" value="Adenylsucc_synt"/>
    <property type="match status" value="1"/>
</dbReference>
<evidence type="ECO:0000313" key="11">
    <source>
        <dbReference type="EMBL" id="AJE34153.1"/>
    </source>
</evidence>
<comment type="subcellular location">
    <subcellularLocation>
        <location evidence="8">Cytoplasm</location>
    </subcellularLocation>
</comment>
<feature type="active site" evidence="9">
    <location>
        <position position="139"/>
    </location>
</feature>
<keyword evidence="4 8" id="KW-0547">Nucleotide-binding</keyword>
<dbReference type="AlphaFoldDB" id="A0A0B5DD44"/>
<feature type="binding site" evidence="8">
    <location>
        <begin position="12"/>
        <end position="18"/>
    </location>
    <ligand>
        <name>GTP</name>
        <dbReference type="ChEBI" id="CHEBI:37565"/>
    </ligand>
</feature>
<keyword evidence="8" id="KW-0963">Cytoplasm</keyword>
<dbReference type="SUPFAM" id="SSF52540">
    <property type="entry name" value="P-loop containing nucleoside triphosphate hydrolases"/>
    <property type="match status" value="1"/>
</dbReference>
<protein>
    <recommendedName>
        <fullName evidence="8 10">Adenylosuccinate synthetase</fullName>
        <shortName evidence="8">AMPSase</shortName>
        <shortName evidence="8">AdSS</shortName>
        <ecNumber evidence="8 10">6.3.4.4</ecNumber>
    </recommendedName>
    <alternativeName>
        <fullName evidence="8">IMP--aspartate ligase</fullName>
    </alternativeName>
</protein>
<feature type="binding site" description="in other chain" evidence="8">
    <location>
        <position position="223"/>
    </location>
    <ligand>
        <name>IMP</name>
        <dbReference type="ChEBI" id="CHEBI:58053"/>
        <note>ligand shared between dimeric partners</note>
    </ligand>
</feature>
<reference evidence="11 12" key="1">
    <citation type="submission" date="2013-04" db="EMBL/GenBank/DDBJ databases">
        <title>Complete genome sequence of Corynebacterium humireducens DSM 45392(T), isolated from a wastewater-fed microbial fuel cell.</title>
        <authorList>
            <person name="Ruckert C."/>
            <person name="Albersmeier A."/>
            <person name="Kalinowski J."/>
        </authorList>
    </citation>
    <scope>NUCLEOTIDE SEQUENCE [LARGE SCALE GENOMIC DNA]</scope>
    <source>
        <strain evidence="12">MFC-5</strain>
    </source>
</reference>
<dbReference type="InterPro" id="IPR001114">
    <property type="entry name" value="Adenylosuccinate_synthetase"/>
</dbReference>
<dbReference type="GO" id="GO:0000287">
    <property type="term" value="F:magnesium ion binding"/>
    <property type="evidence" value="ECO:0007669"/>
    <property type="project" value="UniProtKB-UniRule"/>
</dbReference>
<evidence type="ECO:0000256" key="9">
    <source>
        <dbReference type="PROSITE-ProRule" id="PRU10134"/>
    </source>
</evidence>
<dbReference type="HOGENOM" id="CLU_029848_0_0_11"/>
<comment type="subunit">
    <text evidence="1 8">Homodimer.</text>
</comment>
<evidence type="ECO:0000256" key="7">
    <source>
        <dbReference type="ARBA" id="ARBA00023134"/>
    </source>
</evidence>
<dbReference type="OrthoDB" id="9807553at2"/>
<dbReference type="PANTHER" id="PTHR11846:SF0">
    <property type="entry name" value="ADENYLOSUCCINATE SYNTHETASE"/>
    <property type="match status" value="1"/>
</dbReference>
<dbReference type="NCBIfam" id="TIGR00184">
    <property type="entry name" value="purA"/>
    <property type="match status" value="1"/>
</dbReference>
<evidence type="ECO:0000256" key="10">
    <source>
        <dbReference type="RuleBase" id="RU000520"/>
    </source>
</evidence>
<dbReference type="InterPro" id="IPR033128">
    <property type="entry name" value="Adenylosuccin_syn_Lys_AS"/>
</dbReference>
<feature type="binding site" evidence="8">
    <location>
        <begin position="330"/>
        <end position="332"/>
    </location>
    <ligand>
        <name>GTP</name>
        <dbReference type="ChEBI" id="CHEBI:37565"/>
    </ligand>
</feature>
<dbReference type="Gene3D" id="3.90.170.10">
    <property type="entry name" value="Adenylosuccinate Synthetase, subunit A, domain 3"/>
    <property type="match status" value="1"/>
</dbReference>
<dbReference type="Proteomes" id="UP000031524">
    <property type="component" value="Chromosome"/>
</dbReference>
<sequence>MAAIVIVGAQWGDEGKGKATDILGGEVDYVVKPNGGNNAGHTVVVGGEKYELKLLPAGVLSENAVPILGNGVVINLEALFEEIDGLAARGANPERLRISANAHLVAPYHQVLDRVQERFLGKRAIGTTGRGIGPAYADKVNRIGIRVQDIFDESILRQKVTSALDVKNQILVKMYNRKAIDPETIVEYFLSYADRLRPMVVDSDRMLNEALDQGKRVLMEGGQATMLDVDHGTYPFVTSSNPTAGGACVGSGIGPTRITTTLGIIKAYTTRVGAGPFPTELFDKWGEYLQTVGGEVGVNTGRKRRCGWYDSVIARYASRVNGFTDYFLTKLDVLTGIGEIPICVAYDVDGVRHDEMPTTQTDFHHAEPIFETMPAWDEDITGCRTFEELPQKAQDYVLRLEELSGCRISYIGVGPGRDQTIVRHDVLADK</sequence>
<keyword evidence="3 8" id="KW-0479">Metal-binding</keyword>
<feature type="binding site" description="in other chain" evidence="8">
    <location>
        <begin position="13"/>
        <end position="16"/>
    </location>
    <ligand>
        <name>IMP</name>
        <dbReference type="ChEBI" id="CHEBI:58053"/>
        <note>ligand shared between dimeric partners</note>
    </ligand>
</feature>
<evidence type="ECO:0000256" key="4">
    <source>
        <dbReference type="ARBA" id="ARBA00022741"/>
    </source>
</evidence>
<dbReference type="PROSITE" id="PS01266">
    <property type="entry name" value="ADENYLOSUCCIN_SYN_1"/>
    <property type="match status" value="1"/>
</dbReference>
<evidence type="ECO:0000313" key="12">
    <source>
        <dbReference type="Proteomes" id="UP000031524"/>
    </source>
</evidence>
<comment type="catalytic activity">
    <reaction evidence="8 10">
        <text>IMP + L-aspartate + GTP = N(6)-(1,2-dicarboxyethyl)-AMP + GDP + phosphate + 2 H(+)</text>
        <dbReference type="Rhea" id="RHEA:15753"/>
        <dbReference type="ChEBI" id="CHEBI:15378"/>
        <dbReference type="ChEBI" id="CHEBI:29991"/>
        <dbReference type="ChEBI" id="CHEBI:37565"/>
        <dbReference type="ChEBI" id="CHEBI:43474"/>
        <dbReference type="ChEBI" id="CHEBI:57567"/>
        <dbReference type="ChEBI" id="CHEBI:58053"/>
        <dbReference type="ChEBI" id="CHEBI:58189"/>
        <dbReference type="EC" id="6.3.4.4"/>
    </reaction>
</comment>
<dbReference type="KEGG" id="chm:B842_11530"/>
<dbReference type="GO" id="GO:0044208">
    <property type="term" value="P:'de novo' AMP biosynthetic process"/>
    <property type="evidence" value="ECO:0007669"/>
    <property type="project" value="UniProtKB-UniRule"/>
</dbReference>
<dbReference type="InterPro" id="IPR042110">
    <property type="entry name" value="Adenylosuccinate_synth_dom2"/>
</dbReference>